<keyword evidence="3" id="KW-1185">Reference proteome</keyword>
<accession>A0ABV1GXU4</accession>
<dbReference type="EMBL" id="JBBMFL010000010">
    <property type="protein sequence ID" value="MEQ2545227.1"/>
    <property type="molecule type" value="Genomic_DNA"/>
</dbReference>
<dbReference type="InterPro" id="IPR025579">
    <property type="entry name" value="DUF4357"/>
</dbReference>
<feature type="domain" description="DUF4357" evidence="1">
    <location>
        <begin position="224"/>
        <end position="276"/>
    </location>
</feature>
<proteinExistence type="predicted"/>
<dbReference type="Pfam" id="PF14267">
    <property type="entry name" value="DUF4357"/>
    <property type="match status" value="1"/>
</dbReference>
<evidence type="ECO:0000259" key="1">
    <source>
        <dbReference type="Pfam" id="PF14267"/>
    </source>
</evidence>
<dbReference type="CDD" id="cd10447">
    <property type="entry name" value="GIY-YIG_unchar_2"/>
    <property type="match status" value="1"/>
</dbReference>
<comment type="caution">
    <text evidence="2">The sequence shown here is derived from an EMBL/GenBank/DDBJ whole genome shotgun (WGS) entry which is preliminary data.</text>
</comment>
<gene>
    <name evidence="2" type="ORF">WMO46_09735</name>
</gene>
<reference evidence="2 3" key="1">
    <citation type="submission" date="2024-03" db="EMBL/GenBank/DDBJ databases">
        <title>Human intestinal bacterial collection.</title>
        <authorList>
            <person name="Pauvert C."/>
            <person name="Hitch T.C.A."/>
            <person name="Clavel T."/>
        </authorList>
    </citation>
    <scope>NUCLEOTIDE SEQUENCE [LARGE SCALE GENOMIC DNA]</scope>
    <source>
        <strain evidence="2 3">CLA-KB-H122</strain>
    </source>
</reference>
<evidence type="ECO:0000313" key="3">
    <source>
        <dbReference type="Proteomes" id="UP001460202"/>
    </source>
</evidence>
<protein>
    <submittedName>
        <fullName evidence="2">GIY-YIG nuclease family protein</fullName>
    </submittedName>
</protein>
<organism evidence="2 3">
    <name type="scientific">Alistipes intestinihominis</name>
    <dbReference type="NCBI Taxonomy" id="3133172"/>
    <lineage>
        <taxon>Bacteria</taxon>
        <taxon>Pseudomonadati</taxon>
        <taxon>Bacteroidota</taxon>
        <taxon>Bacteroidia</taxon>
        <taxon>Bacteroidales</taxon>
        <taxon>Rikenellaceae</taxon>
        <taxon>Alistipes</taxon>
    </lineage>
</organism>
<dbReference type="RefSeq" id="WP_278817681.1">
    <property type="nucleotide sequence ID" value="NZ_JBBMFL010000010.1"/>
</dbReference>
<evidence type="ECO:0000313" key="2">
    <source>
        <dbReference type="EMBL" id="MEQ2545227.1"/>
    </source>
</evidence>
<name>A0ABV1GXU4_9BACT</name>
<sequence>MAYGKKITLFLMDGSAEGRISCELSNWNGKAYRIPRSCIRQCTDRKDMDNAGVYILFGKSDNTDKEGLAYIGEADGILKRLTQHLSQKDFWNDAIVFVSKDNNLNKAHIKYIENRLYEAADEVGRYKLENSNTPTRSTISEPDEAEMEEFIANIKLLIGTLGFKIFEPLISQQNATPNHILYIQAARGANARGISTTEGFVVLKNSRIADSVTRSFPDNYLHLRDKLLYNKAIIQDPEGLVLTRDLLFSSPSTAASIVMGRSANGLAEWKTKDGRILKSLEETK</sequence>
<dbReference type="Proteomes" id="UP001460202">
    <property type="component" value="Unassembled WGS sequence"/>
</dbReference>